<name>J5SZ67_TRIAS</name>
<dbReference type="PROSITE" id="PS50048">
    <property type="entry name" value="ZN2_CY6_FUNGAL_2"/>
    <property type="match status" value="1"/>
</dbReference>
<feature type="region of interest" description="Disordered" evidence="1">
    <location>
        <begin position="231"/>
        <end position="383"/>
    </location>
</feature>
<dbReference type="Gene3D" id="4.10.240.10">
    <property type="entry name" value="Zn(2)-C6 fungal-type DNA-binding domain"/>
    <property type="match status" value="1"/>
</dbReference>
<dbReference type="KEGG" id="tasa:A1Q1_02599"/>
<dbReference type="CDD" id="cd00067">
    <property type="entry name" value="GAL4"/>
    <property type="match status" value="1"/>
</dbReference>
<dbReference type="HOGENOM" id="CLU_721960_0_0_1"/>
<accession>J5SZ67</accession>
<dbReference type="SUPFAM" id="SSF57701">
    <property type="entry name" value="Zn2/Cys6 DNA-binding domain"/>
    <property type="match status" value="1"/>
</dbReference>
<feature type="domain" description="Zn(2)-C6 fungal-type" evidence="2">
    <location>
        <begin position="15"/>
        <end position="67"/>
    </location>
</feature>
<gene>
    <name evidence="3" type="ORF">A1Q1_02599</name>
</gene>
<dbReference type="InterPro" id="IPR036864">
    <property type="entry name" value="Zn2-C6_fun-type_DNA-bd_sf"/>
</dbReference>
<evidence type="ECO:0000256" key="1">
    <source>
        <dbReference type="SAM" id="MobiDB-lite"/>
    </source>
</evidence>
<feature type="compositionally biased region" description="Polar residues" evidence="1">
    <location>
        <begin position="295"/>
        <end position="306"/>
    </location>
</feature>
<organism evidence="3 4">
    <name type="scientific">Trichosporon asahii var. asahii (strain ATCC 90039 / CBS 2479 / JCM 2466 / KCTC 7840 / NBRC 103889/ NCYC 2677 / UAMH 7654)</name>
    <name type="common">Yeast</name>
    <dbReference type="NCBI Taxonomy" id="1186058"/>
    <lineage>
        <taxon>Eukaryota</taxon>
        <taxon>Fungi</taxon>
        <taxon>Dikarya</taxon>
        <taxon>Basidiomycota</taxon>
        <taxon>Agaricomycotina</taxon>
        <taxon>Tremellomycetes</taxon>
        <taxon>Trichosporonales</taxon>
        <taxon>Trichosporonaceae</taxon>
        <taxon>Trichosporon</taxon>
    </lineage>
</organism>
<dbReference type="OrthoDB" id="39175at2759"/>
<dbReference type="GO" id="GO:0000981">
    <property type="term" value="F:DNA-binding transcription factor activity, RNA polymerase II-specific"/>
    <property type="evidence" value="ECO:0007669"/>
    <property type="project" value="InterPro"/>
</dbReference>
<comment type="caution">
    <text evidence="3">The sequence shown here is derived from an EMBL/GenBank/DDBJ whole genome shotgun (WGS) entry which is preliminary data.</text>
</comment>
<dbReference type="GO" id="GO:0008270">
    <property type="term" value="F:zinc ion binding"/>
    <property type="evidence" value="ECO:0007669"/>
    <property type="project" value="InterPro"/>
</dbReference>
<feature type="compositionally biased region" description="Low complexity" evidence="1">
    <location>
        <begin position="251"/>
        <end position="275"/>
    </location>
</feature>
<feature type="compositionally biased region" description="Basic residues" evidence="1">
    <location>
        <begin position="374"/>
        <end position="383"/>
    </location>
</feature>
<evidence type="ECO:0000259" key="2">
    <source>
        <dbReference type="PROSITE" id="PS50048"/>
    </source>
</evidence>
<dbReference type="VEuPathDB" id="FungiDB:A1Q1_02599"/>
<evidence type="ECO:0000313" key="4">
    <source>
        <dbReference type="Proteomes" id="UP000002748"/>
    </source>
</evidence>
<sequence length="383" mass="41209">MSEQPERKKRRQNVACDSCRLRRVKCDMLALLTPKDGGPERPLHVLVRENPDVSCTNCVSKGIRCTTNQIVNPAKPNKGGKRIEEAKKMFGSDGFQNTAPTPVPQPQARRASMPRSPSVATPGGSSGSSVPPNPPAMMPMFGGHQFNMTGHNGHPGPTASFVPPAPIPSPTVHPVHGWSAPPFDDWTGLAFEAQHGVAFSHPMHAPPNALELSTWETAIVVPPPPPGHAHSLPVLPSAMGSRSVPPPPLEPLFHSPLSPPLMTSSSSSTAAFLPAQSLTASPGVNSDACLPSQPPSRSDSGQSGQQPRVAGRKRTISEHEDDDVLELVRDDEPNQLDPSYMWAPRDKVMRYPQFRGLQEHPAAQPPRPGESHHRPSSSRRSFS</sequence>
<dbReference type="Proteomes" id="UP000002748">
    <property type="component" value="Unassembled WGS sequence"/>
</dbReference>
<protein>
    <recommendedName>
        <fullName evidence="2">Zn(2)-C6 fungal-type domain-containing protein</fullName>
    </recommendedName>
</protein>
<dbReference type="InterPro" id="IPR001138">
    <property type="entry name" value="Zn2Cys6_DnaBD"/>
</dbReference>
<dbReference type="Pfam" id="PF00172">
    <property type="entry name" value="Zn_clus"/>
    <property type="match status" value="1"/>
</dbReference>
<dbReference type="RefSeq" id="XP_014179335.1">
    <property type="nucleotide sequence ID" value="XM_014323860.1"/>
</dbReference>
<proteinExistence type="predicted"/>
<dbReference type="SMART" id="SM00066">
    <property type="entry name" value="GAL4"/>
    <property type="match status" value="1"/>
</dbReference>
<feature type="region of interest" description="Disordered" evidence="1">
    <location>
        <begin position="90"/>
        <end position="159"/>
    </location>
</feature>
<dbReference type="GeneID" id="25986112"/>
<reference evidence="3 4" key="1">
    <citation type="journal article" date="2012" name="Eukaryot. Cell">
        <title>Draft genome sequence of CBS 2479, the standard type strain of Trichosporon asahii.</title>
        <authorList>
            <person name="Yang R.Y."/>
            <person name="Li H.T."/>
            <person name="Zhu H."/>
            <person name="Zhou G.P."/>
            <person name="Wang M."/>
            <person name="Wang L."/>
        </authorList>
    </citation>
    <scope>NUCLEOTIDE SEQUENCE [LARGE SCALE GENOMIC DNA]</scope>
    <source>
        <strain evidence="4">ATCC 90039 / CBS 2479 / JCM 2466 / KCTC 7840 / NCYC 2677 / UAMH 7654</strain>
    </source>
</reference>
<dbReference type="AlphaFoldDB" id="J5SZ67"/>
<evidence type="ECO:0000313" key="3">
    <source>
        <dbReference type="EMBL" id="EJT48316.1"/>
    </source>
</evidence>
<feature type="compositionally biased region" description="Low complexity" evidence="1">
    <location>
        <begin position="116"/>
        <end position="130"/>
    </location>
</feature>
<dbReference type="EMBL" id="ALBS01000206">
    <property type="protein sequence ID" value="EJT48316.1"/>
    <property type="molecule type" value="Genomic_DNA"/>
</dbReference>